<feature type="compositionally biased region" description="Polar residues" evidence="1">
    <location>
        <begin position="333"/>
        <end position="346"/>
    </location>
</feature>
<comment type="caution">
    <text evidence="2">The sequence shown here is derived from an EMBL/GenBank/DDBJ whole genome shotgun (WGS) entry which is preliminary data.</text>
</comment>
<reference evidence="2 3" key="1">
    <citation type="submission" date="2024-07" db="EMBL/GenBank/DDBJ databases">
        <title>Section-level genome sequencing and comparative genomics of Aspergillus sections Usti and Cavernicolus.</title>
        <authorList>
            <consortium name="Lawrence Berkeley National Laboratory"/>
            <person name="Nybo J.L."/>
            <person name="Vesth T.C."/>
            <person name="Theobald S."/>
            <person name="Frisvad J.C."/>
            <person name="Larsen T.O."/>
            <person name="Kjaerboelling I."/>
            <person name="Rothschild-Mancinelli K."/>
            <person name="Lyhne E.K."/>
            <person name="Kogle M.E."/>
            <person name="Barry K."/>
            <person name="Clum A."/>
            <person name="Na H."/>
            <person name="Ledsgaard L."/>
            <person name="Lin J."/>
            <person name="Lipzen A."/>
            <person name="Kuo A."/>
            <person name="Riley R."/>
            <person name="Mondo S."/>
            <person name="Labutti K."/>
            <person name="Haridas S."/>
            <person name="Pangalinan J."/>
            <person name="Salamov A.A."/>
            <person name="Simmons B.A."/>
            <person name="Magnuson J.K."/>
            <person name="Chen J."/>
            <person name="Drula E."/>
            <person name="Henrissat B."/>
            <person name="Wiebenga A."/>
            <person name="Lubbers R.J."/>
            <person name="Gomes A.C."/>
            <person name="Macurrencykelacurrency M.R."/>
            <person name="Stajich J."/>
            <person name="Grigoriev I.V."/>
            <person name="Mortensen U.H."/>
            <person name="De Vries R.P."/>
            <person name="Baker S.E."/>
            <person name="Andersen M.R."/>
        </authorList>
    </citation>
    <scope>NUCLEOTIDE SEQUENCE [LARGE SCALE GENOMIC DNA]</scope>
    <source>
        <strain evidence="2 3">CBS 449.75</strain>
    </source>
</reference>
<proteinExistence type="predicted"/>
<evidence type="ECO:0000256" key="1">
    <source>
        <dbReference type="SAM" id="MobiDB-lite"/>
    </source>
</evidence>
<keyword evidence="3" id="KW-1185">Reference proteome</keyword>
<feature type="compositionally biased region" description="Polar residues" evidence="1">
    <location>
        <begin position="75"/>
        <end position="86"/>
    </location>
</feature>
<feature type="compositionally biased region" description="Acidic residues" evidence="1">
    <location>
        <begin position="304"/>
        <end position="322"/>
    </location>
</feature>
<gene>
    <name evidence="2" type="ORF">BJX67DRAFT_111603</name>
</gene>
<organism evidence="2 3">
    <name type="scientific">Aspergillus lucknowensis</name>
    <dbReference type="NCBI Taxonomy" id="176173"/>
    <lineage>
        <taxon>Eukaryota</taxon>
        <taxon>Fungi</taxon>
        <taxon>Dikarya</taxon>
        <taxon>Ascomycota</taxon>
        <taxon>Pezizomycotina</taxon>
        <taxon>Eurotiomycetes</taxon>
        <taxon>Eurotiomycetidae</taxon>
        <taxon>Eurotiales</taxon>
        <taxon>Aspergillaceae</taxon>
        <taxon>Aspergillus</taxon>
        <taxon>Aspergillus subgen. Nidulantes</taxon>
    </lineage>
</organism>
<protein>
    <submittedName>
        <fullName evidence="2">Uncharacterized protein</fullName>
    </submittedName>
</protein>
<sequence length="447" mass="50071">MSSKIPQSRFPLKLGSVHPCRSIVSQATLSFFSEWQPIVQLTWKQANADSNSKAPGRDIVIKRERESSAHPDSFTGPSVNSQPSDNTRPEGNPRSLNNTCTTRSSMPELVVECRHASEPTPFPPALKTLLEAWHEVKGKELPPCRFSVRKDRNTITKAYDRQGSEVQMAEFHVTSPASYGVLVARHQDNSYKLVASLFPGTRKYGSYYRAWLGVEKGFEQEASIVRRFGTATSGEVVYRPEAWPALTELLKKDHQKTSELETGEPPLSGPRKRVATRGSPAEACAKKHQPNQRWDSSSGSGETDSSEDSDVDEDTDDSDDEKSEAKAHRKPLTLSTKNNKPPAQSTKRPELRFKLTFFKFRVQNVREFPVDECRTGQELFKKARDFFSIFDSSLQVQVLSCQIASRPDQHYIFAGSEGEFNLLVRQARDIASELGKPLTIEVGLVHS</sequence>
<evidence type="ECO:0000313" key="2">
    <source>
        <dbReference type="EMBL" id="KAL2867037.1"/>
    </source>
</evidence>
<dbReference type="EMBL" id="JBFXLQ010000021">
    <property type="protein sequence ID" value="KAL2867037.1"/>
    <property type="molecule type" value="Genomic_DNA"/>
</dbReference>
<name>A0ABR4LR74_9EURO</name>
<evidence type="ECO:0000313" key="3">
    <source>
        <dbReference type="Proteomes" id="UP001610432"/>
    </source>
</evidence>
<feature type="compositionally biased region" description="Basic and acidic residues" evidence="1">
    <location>
        <begin position="55"/>
        <end position="69"/>
    </location>
</feature>
<accession>A0ABR4LR74</accession>
<dbReference type="RefSeq" id="XP_070886016.1">
    <property type="nucleotide sequence ID" value="XM_071024328.1"/>
</dbReference>
<feature type="region of interest" description="Disordered" evidence="1">
    <location>
        <begin position="253"/>
        <end position="348"/>
    </location>
</feature>
<dbReference type="Proteomes" id="UP001610432">
    <property type="component" value="Unassembled WGS sequence"/>
</dbReference>
<dbReference type="GeneID" id="98139400"/>
<feature type="region of interest" description="Disordered" evidence="1">
    <location>
        <begin position="46"/>
        <end position="101"/>
    </location>
</feature>